<keyword evidence="2" id="KW-1185">Reference proteome</keyword>
<dbReference type="EMBL" id="FUEG01000034">
    <property type="protein sequence ID" value="SJL16261.1"/>
    <property type="molecule type" value="Genomic_DNA"/>
</dbReference>
<organism evidence="1 2">
    <name type="scientific">Armillaria ostoyae</name>
    <name type="common">Armillaria root rot fungus</name>
    <dbReference type="NCBI Taxonomy" id="47428"/>
    <lineage>
        <taxon>Eukaryota</taxon>
        <taxon>Fungi</taxon>
        <taxon>Dikarya</taxon>
        <taxon>Basidiomycota</taxon>
        <taxon>Agaricomycotina</taxon>
        <taxon>Agaricomycetes</taxon>
        <taxon>Agaricomycetidae</taxon>
        <taxon>Agaricales</taxon>
        <taxon>Marasmiineae</taxon>
        <taxon>Physalacriaceae</taxon>
        <taxon>Armillaria</taxon>
    </lineage>
</organism>
<gene>
    <name evidence="1" type="ORF">ARMOST_19781</name>
</gene>
<evidence type="ECO:0000313" key="1">
    <source>
        <dbReference type="EMBL" id="SJL16261.1"/>
    </source>
</evidence>
<reference evidence="2" key="1">
    <citation type="journal article" date="2017" name="Nat. Ecol. Evol.">
        <title>Genome expansion and lineage-specific genetic innovations in the forest pathogenic fungi Armillaria.</title>
        <authorList>
            <person name="Sipos G."/>
            <person name="Prasanna A.N."/>
            <person name="Walter M.C."/>
            <person name="O'Connor E."/>
            <person name="Balint B."/>
            <person name="Krizsan K."/>
            <person name="Kiss B."/>
            <person name="Hess J."/>
            <person name="Varga T."/>
            <person name="Slot J."/>
            <person name="Riley R."/>
            <person name="Boka B."/>
            <person name="Rigling D."/>
            <person name="Barry K."/>
            <person name="Lee J."/>
            <person name="Mihaltcheva S."/>
            <person name="LaButti K."/>
            <person name="Lipzen A."/>
            <person name="Waldron R."/>
            <person name="Moloney N.M."/>
            <person name="Sperisen C."/>
            <person name="Kredics L."/>
            <person name="Vagvoelgyi C."/>
            <person name="Patrignani A."/>
            <person name="Fitzpatrick D."/>
            <person name="Nagy I."/>
            <person name="Doyle S."/>
            <person name="Anderson J.B."/>
            <person name="Grigoriev I.V."/>
            <person name="Gueldener U."/>
            <person name="Muensterkoetter M."/>
            <person name="Nagy L.G."/>
        </authorList>
    </citation>
    <scope>NUCLEOTIDE SEQUENCE [LARGE SCALE GENOMIC DNA]</scope>
    <source>
        <strain evidence="2">C18/9</strain>
    </source>
</reference>
<dbReference type="OMA" id="IFNIWTH"/>
<protein>
    <recommendedName>
        <fullName evidence="3">Peptidase A2 domain-containing protein</fullName>
    </recommendedName>
</protein>
<dbReference type="CDD" id="cd00303">
    <property type="entry name" value="retropepsin_like"/>
    <property type="match status" value="1"/>
</dbReference>
<evidence type="ECO:0000313" key="2">
    <source>
        <dbReference type="Proteomes" id="UP000219338"/>
    </source>
</evidence>
<accession>A0A284S5H7</accession>
<evidence type="ECO:0008006" key="3">
    <source>
        <dbReference type="Google" id="ProtNLM"/>
    </source>
</evidence>
<proteinExistence type="predicted"/>
<dbReference type="OrthoDB" id="3257486at2759"/>
<dbReference type="STRING" id="47428.A0A284S5H7"/>
<name>A0A284S5H7_ARMOS</name>
<sequence>MHQDRVPELTEDLLTELHQGGERAREQLYELRKPPRYLRRRQSNDRDFSLNVQLSPCARRQTLATKALIDSGCTSSSINRAFVAEHQLDTRRTAIPIAVYNADGTCNQVGDITEFMEF</sequence>
<dbReference type="AlphaFoldDB" id="A0A284S5H7"/>
<dbReference type="Proteomes" id="UP000219338">
    <property type="component" value="Unassembled WGS sequence"/>
</dbReference>